<evidence type="ECO:0000256" key="4">
    <source>
        <dbReference type="ARBA" id="ARBA00023163"/>
    </source>
</evidence>
<dbReference type="Gene3D" id="1.10.10.10">
    <property type="entry name" value="Winged helix-like DNA-binding domain superfamily/Winged helix DNA-binding domain"/>
    <property type="match status" value="1"/>
</dbReference>
<dbReference type="GO" id="GO:0003677">
    <property type="term" value="F:DNA binding"/>
    <property type="evidence" value="ECO:0007669"/>
    <property type="project" value="InterPro"/>
</dbReference>
<dbReference type="PANTHER" id="PTHR43133">
    <property type="entry name" value="RNA POLYMERASE ECF-TYPE SIGMA FACTO"/>
    <property type="match status" value="1"/>
</dbReference>
<keyword evidence="2" id="KW-0805">Transcription regulation</keyword>
<keyword evidence="3" id="KW-0731">Sigma factor</keyword>
<comment type="similarity">
    <text evidence="1">Belongs to the sigma-70 factor family. ECF subfamily.</text>
</comment>
<evidence type="ECO:0000259" key="5">
    <source>
        <dbReference type="Pfam" id="PF04542"/>
    </source>
</evidence>
<dbReference type="InterPro" id="IPR013324">
    <property type="entry name" value="RNA_pol_sigma_r3/r4-like"/>
</dbReference>
<dbReference type="InterPro" id="IPR014284">
    <property type="entry name" value="RNA_pol_sigma-70_dom"/>
</dbReference>
<dbReference type="OrthoDB" id="656273at2"/>
<dbReference type="Pfam" id="PF04542">
    <property type="entry name" value="Sigma70_r2"/>
    <property type="match status" value="1"/>
</dbReference>
<dbReference type="PANTHER" id="PTHR43133:SF46">
    <property type="entry name" value="RNA POLYMERASE SIGMA-70 FACTOR ECF SUBFAMILY"/>
    <property type="match status" value="1"/>
</dbReference>
<dbReference type="RefSeq" id="WP_133583550.1">
    <property type="nucleotide sequence ID" value="NZ_SNYV01000011.1"/>
</dbReference>
<evidence type="ECO:0000259" key="6">
    <source>
        <dbReference type="Pfam" id="PF08281"/>
    </source>
</evidence>
<evidence type="ECO:0000313" key="7">
    <source>
        <dbReference type="EMBL" id="TDQ79786.1"/>
    </source>
</evidence>
<feature type="domain" description="RNA polymerase sigma-70 region 2" evidence="5">
    <location>
        <begin position="23"/>
        <end position="86"/>
    </location>
</feature>
<dbReference type="InterPro" id="IPR007627">
    <property type="entry name" value="RNA_pol_sigma70_r2"/>
</dbReference>
<dbReference type="CDD" id="cd06171">
    <property type="entry name" value="Sigma70_r4"/>
    <property type="match status" value="1"/>
</dbReference>
<keyword evidence="4" id="KW-0804">Transcription</keyword>
<dbReference type="GO" id="GO:0016987">
    <property type="term" value="F:sigma factor activity"/>
    <property type="evidence" value="ECO:0007669"/>
    <property type="project" value="UniProtKB-KW"/>
</dbReference>
<name>A0A4R6WST2_9SPHI</name>
<dbReference type="GO" id="GO:0006352">
    <property type="term" value="P:DNA-templated transcription initiation"/>
    <property type="evidence" value="ECO:0007669"/>
    <property type="project" value="InterPro"/>
</dbReference>
<dbReference type="Proteomes" id="UP000295292">
    <property type="component" value="Unassembled WGS sequence"/>
</dbReference>
<organism evidence="7 8">
    <name type="scientific">Sphingobacterium yanglingense</name>
    <dbReference type="NCBI Taxonomy" id="1437280"/>
    <lineage>
        <taxon>Bacteria</taxon>
        <taxon>Pseudomonadati</taxon>
        <taxon>Bacteroidota</taxon>
        <taxon>Sphingobacteriia</taxon>
        <taxon>Sphingobacteriales</taxon>
        <taxon>Sphingobacteriaceae</taxon>
        <taxon>Sphingobacterium</taxon>
    </lineage>
</organism>
<evidence type="ECO:0000256" key="1">
    <source>
        <dbReference type="ARBA" id="ARBA00010641"/>
    </source>
</evidence>
<dbReference type="SUPFAM" id="SSF88659">
    <property type="entry name" value="Sigma3 and sigma4 domains of RNA polymerase sigma factors"/>
    <property type="match status" value="1"/>
</dbReference>
<comment type="caution">
    <text evidence="7">The sequence shown here is derived from an EMBL/GenBank/DDBJ whole genome shotgun (WGS) entry which is preliminary data.</text>
</comment>
<dbReference type="InterPro" id="IPR014327">
    <property type="entry name" value="RNA_pol_sigma70_bacteroid"/>
</dbReference>
<dbReference type="AlphaFoldDB" id="A0A4R6WST2"/>
<evidence type="ECO:0000313" key="8">
    <source>
        <dbReference type="Proteomes" id="UP000295292"/>
    </source>
</evidence>
<gene>
    <name evidence="7" type="ORF">CLV99_1236</name>
</gene>
<evidence type="ECO:0000256" key="2">
    <source>
        <dbReference type="ARBA" id="ARBA00023015"/>
    </source>
</evidence>
<dbReference type="Pfam" id="PF08281">
    <property type="entry name" value="Sigma70_r4_2"/>
    <property type="match status" value="1"/>
</dbReference>
<evidence type="ECO:0000256" key="3">
    <source>
        <dbReference type="ARBA" id="ARBA00023082"/>
    </source>
</evidence>
<dbReference type="InterPro" id="IPR013325">
    <property type="entry name" value="RNA_pol_sigma_r2"/>
</dbReference>
<feature type="domain" description="RNA polymerase sigma factor 70 region 4 type 2" evidence="6">
    <location>
        <begin position="121"/>
        <end position="170"/>
    </location>
</feature>
<sequence>MHSPSLLIDGLHKNKEQSLIAVYRLYNRKLLLFAMRYVKVREAAEEIVADSFIKMWNNRHLFSDEEKLKAFLYICTKNACLNYLRKPVLEEPLESILNTEFDLAQDVDVYTKMVHAELIAAIYKEVEKLSERQRKVFHMSFLEGLTVEEISQRLGVSADVVYANRSRALAILRTHFKLHNSALLSALLYSFFS</sequence>
<dbReference type="NCBIfam" id="TIGR02985">
    <property type="entry name" value="Sig70_bacteroi1"/>
    <property type="match status" value="1"/>
</dbReference>
<protein>
    <submittedName>
        <fullName evidence="7">RNA polymerase sigma-70 factor (ECF subfamily)</fullName>
    </submittedName>
</protein>
<dbReference type="InterPro" id="IPR013249">
    <property type="entry name" value="RNA_pol_sigma70_r4_t2"/>
</dbReference>
<dbReference type="EMBL" id="SNYV01000011">
    <property type="protein sequence ID" value="TDQ79786.1"/>
    <property type="molecule type" value="Genomic_DNA"/>
</dbReference>
<dbReference type="InterPro" id="IPR036388">
    <property type="entry name" value="WH-like_DNA-bd_sf"/>
</dbReference>
<dbReference type="SUPFAM" id="SSF88946">
    <property type="entry name" value="Sigma2 domain of RNA polymerase sigma factors"/>
    <property type="match status" value="1"/>
</dbReference>
<dbReference type="NCBIfam" id="TIGR02937">
    <property type="entry name" value="sigma70-ECF"/>
    <property type="match status" value="1"/>
</dbReference>
<accession>A0A4R6WST2</accession>
<keyword evidence="8" id="KW-1185">Reference proteome</keyword>
<proteinExistence type="inferred from homology"/>
<dbReference type="Gene3D" id="1.10.1740.10">
    <property type="match status" value="1"/>
</dbReference>
<dbReference type="InterPro" id="IPR039425">
    <property type="entry name" value="RNA_pol_sigma-70-like"/>
</dbReference>
<reference evidence="7 8" key="1">
    <citation type="submission" date="2019-03" db="EMBL/GenBank/DDBJ databases">
        <title>Genomic Encyclopedia of Archaeal and Bacterial Type Strains, Phase II (KMG-II): from individual species to whole genera.</title>
        <authorList>
            <person name="Goeker M."/>
        </authorList>
    </citation>
    <scope>NUCLEOTIDE SEQUENCE [LARGE SCALE GENOMIC DNA]</scope>
    <source>
        <strain evidence="7 8">DSM 28353</strain>
    </source>
</reference>